<gene>
    <name evidence="1" type="ORF">ERS852461_03242</name>
</gene>
<evidence type="ECO:0000313" key="1">
    <source>
        <dbReference type="EMBL" id="CUP72687.1"/>
    </source>
</evidence>
<organism evidence="1 2">
    <name type="scientific">Bacteroides faecis</name>
    <dbReference type="NCBI Taxonomy" id="674529"/>
    <lineage>
        <taxon>Bacteria</taxon>
        <taxon>Pseudomonadati</taxon>
        <taxon>Bacteroidota</taxon>
        <taxon>Bacteroidia</taxon>
        <taxon>Bacteroidales</taxon>
        <taxon>Bacteroidaceae</taxon>
        <taxon>Bacteroides</taxon>
    </lineage>
</organism>
<dbReference type="EMBL" id="CZAE01000016">
    <property type="protein sequence ID" value="CUP72687.1"/>
    <property type="molecule type" value="Genomic_DNA"/>
</dbReference>
<sequence>MKNEELLCSEIAQQNSSFLVLHSKVESESDLNAEA</sequence>
<evidence type="ECO:0000313" key="2">
    <source>
        <dbReference type="Proteomes" id="UP000095606"/>
    </source>
</evidence>
<proteinExistence type="predicted"/>
<accession>A0A174QM41</accession>
<reference evidence="1 2" key="1">
    <citation type="submission" date="2015-09" db="EMBL/GenBank/DDBJ databases">
        <authorList>
            <consortium name="Pathogen Informatics"/>
        </authorList>
    </citation>
    <scope>NUCLEOTIDE SEQUENCE [LARGE SCALE GENOMIC DNA]</scope>
    <source>
        <strain evidence="1 2">2789STDY5834846</strain>
    </source>
</reference>
<protein>
    <submittedName>
        <fullName evidence="1">Uncharacterized protein</fullName>
    </submittedName>
</protein>
<dbReference type="AlphaFoldDB" id="A0A174QM41"/>
<name>A0A174QM41_9BACE</name>
<dbReference type="Proteomes" id="UP000095606">
    <property type="component" value="Unassembled WGS sequence"/>
</dbReference>